<evidence type="ECO:0000313" key="5">
    <source>
        <dbReference type="Proteomes" id="UP000823889"/>
    </source>
</evidence>
<dbReference type="SMART" id="SM00858">
    <property type="entry name" value="SAF"/>
    <property type="match status" value="1"/>
</dbReference>
<comment type="caution">
    <text evidence="4">The sequence shown here is derived from an EMBL/GenBank/DDBJ whole genome shotgun (WGS) entry which is preliminary data.</text>
</comment>
<evidence type="ECO:0000256" key="1">
    <source>
        <dbReference type="SAM" id="MobiDB-lite"/>
    </source>
</evidence>
<keyword evidence="2" id="KW-0472">Membrane</keyword>
<organism evidence="4 5">
    <name type="scientific">Candidatus Paenalcaligenes intestinipullorum</name>
    <dbReference type="NCBI Taxonomy" id="2838718"/>
    <lineage>
        <taxon>Bacteria</taxon>
        <taxon>Pseudomonadati</taxon>
        <taxon>Pseudomonadota</taxon>
        <taxon>Betaproteobacteria</taxon>
        <taxon>Burkholderiales</taxon>
        <taxon>Alcaligenaceae</taxon>
        <taxon>Paenalcaligenes</taxon>
    </lineage>
</organism>
<dbReference type="AlphaFoldDB" id="A0A9D2U9U9"/>
<dbReference type="InterPro" id="IPR013974">
    <property type="entry name" value="SAF"/>
</dbReference>
<dbReference type="EMBL" id="DWUQ01000192">
    <property type="protein sequence ID" value="HJD45167.1"/>
    <property type="molecule type" value="Genomic_DNA"/>
</dbReference>
<dbReference type="NCBIfam" id="TIGR03177">
    <property type="entry name" value="pilus_cpaB"/>
    <property type="match status" value="1"/>
</dbReference>
<keyword evidence="2" id="KW-1133">Transmembrane helix</keyword>
<name>A0A9D2U9U9_9BURK</name>
<protein>
    <submittedName>
        <fullName evidence="4">Flp pilus assembly protein CpaB</fullName>
    </submittedName>
</protein>
<sequence>MTFQSVFDGLRRHLLLVVCVISAGFALWSANQYLERKSEELALSQQVPTVQRVVAARNLMVGEALATEDLAVRDYPKDQVNTDSLSPAQYYQLEEQVLAYPVHAGDLILPAHVAKPSPAAFSDQLQSGRRALTLQVDHLSSVAGLVRVGDLIDLYVSFDYQKRRITSPILQRVKILAVNQQRDEAYSEQDHNVKTLTLDVSPEEGVMLVAARQAGMLTAMLRHPSDPELSDTAIRGDLAALLGIAQPPISRKPKKAPVVYGNTQNRTLTALNPITHPARFPRAFFTLPDVWQREAEQLMSATNLSQETHPSMNELSFEEEQYVP</sequence>
<dbReference type="Proteomes" id="UP000823889">
    <property type="component" value="Unassembled WGS sequence"/>
</dbReference>
<dbReference type="InterPro" id="IPR017592">
    <property type="entry name" value="Pilus_assmbl_Flp-typ_CpaB"/>
</dbReference>
<accession>A0A9D2U9U9</accession>
<dbReference type="Pfam" id="PF08666">
    <property type="entry name" value="SAF"/>
    <property type="match status" value="1"/>
</dbReference>
<feature type="domain" description="SAF" evidence="3">
    <location>
        <begin position="50"/>
        <end position="114"/>
    </location>
</feature>
<evidence type="ECO:0000259" key="3">
    <source>
        <dbReference type="SMART" id="SM00858"/>
    </source>
</evidence>
<feature type="region of interest" description="Disordered" evidence="1">
    <location>
        <begin position="303"/>
        <end position="324"/>
    </location>
</feature>
<proteinExistence type="predicted"/>
<dbReference type="Pfam" id="PF16976">
    <property type="entry name" value="RcpC"/>
    <property type="match status" value="1"/>
</dbReference>
<evidence type="ECO:0000313" key="4">
    <source>
        <dbReference type="EMBL" id="HJD45167.1"/>
    </source>
</evidence>
<gene>
    <name evidence="4" type="primary">cpaB</name>
    <name evidence="4" type="ORF">H9906_09115</name>
</gene>
<reference evidence="4" key="1">
    <citation type="journal article" date="2021" name="PeerJ">
        <title>Extensive microbial diversity within the chicken gut microbiome revealed by metagenomics and culture.</title>
        <authorList>
            <person name="Gilroy R."/>
            <person name="Ravi A."/>
            <person name="Getino M."/>
            <person name="Pursley I."/>
            <person name="Horton D.L."/>
            <person name="Alikhan N.F."/>
            <person name="Baker D."/>
            <person name="Gharbi K."/>
            <person name="Hall N."/>
            <person name="Watson M."/>
            <person name="Adriaenssens E.M."/>
            <person name="Foster-Nyarko E."/>
            <person name="Jarju S."/>
            <person name="Secka A."/>
            <person name="Antonio M."/>
            <person name="Oren A."/>
            <person name="Chaudhuri R.R."/>
            <person name="La Ragione R."/>
            <person name="Hildebrand F."/>
            <person name="Pallen M.J."/>
        </authorList>
    </citation>
    <scope>NUCLEOTIDE SEQUENCE</scope>
    <source>
        <strain evidence="4">9264</strain>
    </source>
</reference>
<feature type="compositionally biased region" description="Polar residues" evidence="1">
    <location>
        <begin position="303"/>
        <end position="314"/>
    </location>
</feature>
<dbReference type="CDD" id="cd11614">
    <property type="entry name" value="SAF_CpaB_FlgA_like"/>
    <property type="match status" value="1"/>
</dbReference>
<keyword evidence="2" id="KW-0812">Transmembrane</keyword>
<evidence type="ECO:0000256" key="2">
    <source>
        <dbReference type="SAM" id="Phobius"/>
    </source>
</evidence>
<dbReference type="InterPro" id="IPR031571">
    <property type="entry name" value="RcpC_dom"/>
</dbReference>
<reference evidence="4" key="2">
    <citation type="submission" date="2021-04" db="EMBL/GenBank/DDBJ databases">
        <authorList>
            <person name="Gilroy R."/>
        </authorList>
    </citation>
    <scope>NUCLEOTIDE SEQUENCE</scope>
    <source>
        <strain evidence="4">9264</strain>
    </source>
</reference>
<feature type="transmembrane region" description="Helical" evidence="2">
    <location>
        <begin position="12"/>
        <end position="30"/>
    </location>
</feature>